<name>A0A6M6E2H6_PRIMG</name>
<dbReference type="Pfam" id="PF12867">
    <property type="entry name" value="DinB_2"/>
    <property type="match status" value="1"/>
</dbReference>
<proteinExistence type="predicted"/>
<evidence type="ECO:0000313" key="2">
    <source>
        <dbReference type="EMBL" id="QJX81020.1"/>
    </source>
</evidence>
<dbReference type="EMBL" id="CP045273">
    <property type="protein sequence ID" value="QJX81020.1"/>
    <property type="molecule type" value="Genomic_DNA"/>
</dbReference>
<protein>
    <submittedName>
        <fullName evidence="2">DUF664 domain-containing protein</fullName>
    </submittedName>
</protein>
<dbReference type="AlphaFoldDB" id="A0A6M6E2H6"/>
<gene>
    <name evidence="2" type="ORF">FDZ14_30095</name>
</gene>
<keyword evidence="2" id="KW-0614">Plasmid</keyword>
<accession>A0A6M6E2H6</accession>
<sequence length="164" mass="19180">MEQTVALLYATVANTYNRLKELVKGVEIEELNYTGPTGDMNSIGQLLKHLAVVDLHWVYRFRGQPLPLEIKKRFGPLLDSYGKLPSISKNTTFLELMRNYEAVQNLFCFECKNLSDKDVNKVVVYEKGKKATIRWGIWHIADHSRYHQAHIALLRRYYKQHLEK</sequence>
<organism evidence="2 3">
    <name type="scientific">Priestia megaterium</name>
    <name type="common">Bacillus megaterium</name>
    <dbReference type="NCBI Taxonomy" id="1404"/>
    <lineage>
        <taxon>Bacteria</taxon>
        <taxon>Bacillati</taxon>
        <taxon>Bacillota</taxon>
        <taxon>Bacilli</taxon>
        <taxon>Bacillales</taxon>
        <taxon>Bacillaceae</taxon>
        <taxon>Priestia</taxon>
    </lineage>
</organism>
<feature type="domain" description="DinB-like" evidence="1">
    <location>
        <begin position="15"/>
        <end position="151"/>
    </location>
</feature>
<dbReference type="Proteomes" id="UP000501076">
    <property type="component" value="Plasmid pFDU301A"/>
</dbReference>
<dbReference type="InterPro" id="IPR034660">
    <property type="entry name" value="DinB/YfiT-like"/>
</dbReference>
<reference evidence="2 3" key="1">
    <citation type="submission" date="2019-10" db="EMBL/GenBank/DDBJ databases">
        <title>Complete genome sequences for adaption low water activity.</title>
        <authorList>
            <person name="Zhao L."/>
            <person name="Zhong J."/>
        </authorList>
    </citation>
    <scope>NUCLEOTIDE SEQUENCE [LARGE SCALE GENOMIC DNA]</scope>
    <source>
        <strain evidence="2 3">FDU301</strain>
        <plasmid evidence="3">pfdu301a</plasmid>
    </source>
</reference>
<dbReference type="SUPFAM" id="SSF109854">
    <property type="entry name" value="DinB/YfiT-like putative metalloenzymes"/>
    <property type="match status" value="1"/>
</dbReference>
<dbReference type="Gene3D" id="1.20.120.450">
    <property type="entry name" value="dinb family like domain"/>
    <property type="match status" value="1"/>
</dbReference>
<dbReference type="RefSeq" id="WP_171779022.1">
    <property type="nucleotide sequence ID" value="NZ_CP045273.1"/>
</dbReference>
<evidence type="ECO:0000313" key="3">
    <source>
        <dbReference type="Proteomes" id="UP000501076"/>
    </source>
</evidence>
<geneLocation type="plasmid" evidence="3">
    <name>pfdu301a</name>
</geneLocation>
<dbReference type="InterPro" id="IPR024775">
    <property type="entry name" value="DinB-like"/>
</dbReference>
<evidence type="ECO:0000259" key="1">
    <source>
        <dbReference type="Pfam" id="PF12867"/>
    </source>
</evidence>